<accession>A0A1J1J611</accession>
<evidence type="ECO:0000313" key="2">
    <source>
        <dbReference type="Proteomes" id="UP000183832"/>
    </source>
</evidence>
<organism evidence="1 2">
    <name type="scientific">Clunio marinus</name>
    <dbReference type="NCBI Taxonomy" id="568069"/>
    <lineage>
        <taxon>Eukaryota</taxon>
        <taxon>Metazoa</taxon>
        <taxon>Ecdysozoa</taxon>
        <taxon>Arthropoda</taxon>
        <taxon>Hexapoda</taxon>
        <taxon>Insecta</taxon>
        <taxon>Pterygota</taxon>
        <taxon>Neoptera</taxon>
        <taxon>Endopterygota</taxon>
        <taxon>Diptera</taxon>
        <taxon>Nematocera</taxon>
        <taxon>Chironomoidea</taxon>
        <taxon>Chironomidae</taxon>
        <taxon>Clunio</taxon>
    </lineage>
</organism>
<dbReference type="EMBL" id="CVRI01000073">
    <property type="protein sequence ID" value="CRL07843.1"/>
    <property type="molecule type" value="Genomic_DNA"/>
</dbReference>
<dbReference type="Proteomes" id="UP000183832">
    <property type="component" value="Unassembled WGS sequence"/>
</dbReference>
<proteinExistence type="predicted"/>
<reference evidence="1 2" key="1">
    <citation type="submission" date="2015-04" db="EMBL/GenBank/DDBJ databases">
        <authorList>
            <person name="Syromyatnikov M.Y."/>
            <person name="Popov V.N."/>
        </authorList>
    </citation>
    <scope>NUCLEOTIDE SEQUENCE [LARGE SCALE GENOMIC DNA]</scope>
</reference>
<evidence type="ECO:0000313" key="1">
    <source>
        <dbReference type="EMBL" id="CRL07843.1"/>
    </source>
</evidence>
<name>A0A1J1J611_9DIPT</name>
<sequence length="62" mass="7289">MSRLIHHSATFLLPILFPINEAKRQRESFEVCNVMEQKKRSKEIKSEKIKVECSDLRTIFGP</sequence>
<protein>
    <submittedName>
        <fullName evidence="1">CLUMA_CG020797, isoform A</fullName>
    </submittedName>
</protein>
<gene>
    <name evidence="1" type="ORF">CLUMA_CG020797</name>
</gene>
<keyword evidence="2" id="KW-1185">Reference proteome</keyword>
<dbReference type="AlphaFoldDB" id="A0A1J1J611"/>